<evidence type="ECO:0000256" key="1">
    <source>
        <dbReference type="SAM" id="MobiDB-lite"/>
    </source>
</evidence>
<feature type="region of interest" description="Disordered" evidence="1">
    <location>
        <begin position="41"/>
        <end position="74"/>
    </location>
</feature>
<evidence type="ECO:0000313" key="2">
    <source>
        <dbReference type="EMBL" id="MCD9637963.1"/>
    </source>
</evidence>
<organism evidence="2 3">
    <name type="scientific">Datura stramonium</name>
    <name type="common">Jimsonweed</name>
    <name type="synonym">Common thornapple</name>
    <dbReference type="NCBI Taxonomy" id="4076"/>
    <lineage>
        <taxon>Eukaryota</taxon>
        <taxon>Viridiplantae</taxon>
        <taxon>Streptophyta</taxon>
        <taxon>Embryophyta</taxon>
        <taxon>Tracheophyta</taxon>
        <taxon>Spermatophyta</taxon>
        <taxon>Magnoliopsida</taxon>
        <taxon>eudicotyledons</taxon>
        <taxon>Gunneridae</taxon>
        <taxon>Pentapetalae</taxon>
        <taxon>asterids</taxon>
        <taxon>lamiids</taxon>
        <taxon>Solanales</taxon>
        <taxon>Solanaceae</taxon>
        <taxon>Solanoideae</taxon>
        <taxon>Datureae</taxon>
        <taxon>Datura</taxon>
    </lineage>
</organism>
<evidence type="ECO:0000313" key="3">
    <source>
        <dbReference type="Proteomes" id="UP000823775"/>
    </source>
</evidence>
<proteinExistence type="predicted"/>
<sequence length="99" mass="11166">MDKNWRLMHHLNDKKIVEVRSLVKKTGSGLLELGSEDLASSFDEDLLNDDLKEDEEDDEEEEEEESLKSPFASPFEDLTLPLAFDVPDGVEPSSLSTEV</sequence>
<gene>
    <name evidence="2" type="ORF">HAX54_021522</name>
</gene>
<reference evidence="2 3" key="1">
    <citation type="journal article" date="2021" name="BMC Genomics">
        <title>Datura genome reveals duplications of psychoactive alkaloid biosynthetic genes and high mutation rate following tissue culture.</title>
        <authorList>
            <person name="Rajewski A."/>
            <person name="Carter-House D."/>
            <person name="Stajich J."/>
            <person name="Litt A."/>
        </authorList>
    </citation>
    <scope>NUCLEOTIDE SEQUENCE [LARGE SCALE GENOMIC DNA]</scope>
    <source>
        <strain evidence="2">AR-01</strain>
    </source>
</reference>
<accession>A0ABS8USX0</accession>
<keyword evidence="3" id="KW-1185">Reference proteome</keyword>
<dbReference type="Proteomes" id="UP000823775">
    <property type="component" value="Unassembled WGS sequence"/>
</dbReference>
<protein>
    <submittedName>
        <fullName evidence="2">Uncharacterized protein</fullName>
    </submittedName>
</protein>
<name>A0ABS8USX0_DATST</name>
<comment type="caution">
    <text evidence="2">The sequence shown here is derived from an EMBL/GenBank/DDBJ whole genome shotgun (WGS) entry which is preliminary data.</text>
</comment>
<feature type="compositionally biased region" description="Acidic residues" evidence="1">
    <location>
        <begin position="42"/>
        <end position="65"/>
    </location>
</feature>
<dbReference type="EMBL" id="JACEIK010002589">
    <property type="protein sequence ID" value="MCD9637963.1"/>
    <property type="molecule type" value="Genomic_DNA"/>
</dbReference>